<comment type="catalytic activity">
    <reaction evidence="12 14">
        <text>ATP + H2O = ADP + phosphate + H(+)</text>
        <dbReference type="Rhea" id="RHEA:13065"/>
        <dbReference type="ChEBI" id="CHEBI:15377"/>
        <dbReference type="ChEBI" id="CHEBI:15378"/>
        <dbReference type="ChEBI" id="CHEBI:30616"/>
        <dbReference type="ChEBI" id="CHEBI:43474"/>
        <dbReference type="ChEBI" id="CHEBI:456216"/>
        <dbReference type="EC" id="5.6.2.3"/>
    </reaction>
</comment>
<evidence type="ECO:0000313" key="16">
    <source>
        <dbReference type="EMBL" id="OSQ37127.1"/>
    </source>
</evidence>
<dbReference type="InterPro" id="IPR027417">
    <property type="entry name" value="P-loop_NTPase"/>
</dbReference>
<feature type="domain" description="SF4 helicase" evidence="15">
    <location>
        <begin position="201"/>
        <end position="508"/>
    </location>
</feature>
<keyword evidence="5 14" id="KW-0547">Nucleotide-binding</keyword>
<proteinExistence type="inferred from homology"/>
<evidence type="ECO:0000256" key="8">
    <source>
        <dbReference type="ARBA" id="ARBA00022840"/>
    </source>
</evidence>
<dbReference type="GO" id="GO:0005524">
    <property type="term" value="F:ATP binding"/>
    <property type="evidence" value="ECO:0007669"/>
    <property type="project" value="UniProtKB-UniRule"/>
</dbReference>
<dbReference type="EMBL" id="JFKA01000007">
    <property type="protein sequence ID" value="OSQ37127.1"/>
    <property type="molecule type" value="Genomic_DNA"/>
</dbReference>
<comment type="similarity">
    <text evidence="1 14">Belongs to the helicase family. DnaB subfamily.</text>
</comment>
<evidence type="ECO:0000256" key="1">
    <source>
        <dbReference type="ARBA" id="ARBA00008428"/>
    </source>
</evidence>
<accession>A0A1Y2KXX9</accession>
<reference evidence="16 17" key="1">
    <citation type="submission" date="2014-03" db="EMBL/GenBank/DDBJ databases">
        <title>The draft genome sequence of Thalassospira mesophila JCM 18969.</title>
        <authorList>
            <person name="Lai Q."/>
            <person name="Shao Z."/>
        </authorList>
    </citation>
    <scope>NUCLEOTIDE SEQUENCE [LARGE SCALE GENOMIC DNA]</scope>
    <source>
        <strain evidence="16 17">JCM 18969</strain>
    </source>
</reference>
<dbReference type="InterPro" id="IPR016136">
    <property type="entry name" value="DNA_helicase_N/primase_C"/>
</dbReference>
<dbReference type="Gene3D" id="1.10.860.10">
    <property type="entry name" value="DNAb Helicase, Chain A"/>
    <property type="match status" value="1"/>
</dbReference>
<dbReference type="PANTHER" id="PTHR30153:SF2">
    <property type="entry name" value="REPLICATIVE DNA HELICASE"/>
    <property type="match status" value="1"/>
</dbReference>
<evidence type="ECO:0000256" key="5">
    <source>
        <dbReference type="ARBA" id="ARBA00022741"/>
    </source>
</evidence>
<dbReference type="GO" id="GO:0043139">
    <property type="term" value="F:5'-3' DNA helicase activity"/>
    <property type="evidence" value="ECO:0007669"/>
    <property type="project" value="UniProtKB-EC"/>
</dbReference>
<keyword evidence="17" id="KW-1185">Reference proteome</keyword>
<evidence type="ECO:0000256" key="4">
    <source>
        <dbReference type="ARBA" id="ARBA00022705"/>
    </source>
</evidence>
<sequence length="513" mass="56962">MNDPQLDALFAPMDADEGANHHLPLERMPPHNFEAEAALLGAILNNNAAYERVSDILRPEHFADARHGRIFEACGKLIERGQLANPVTLSAYFRQDEHLAEIGGAQYLAELSNNMVSVINAGDYGKLVYDLYLRRELIDIGESVVNEAYQYELDADAGNQIENAEQRLFSLATAGAAESGFIAFGPALTRAVENVEHAFKNAGKVVGVTTGLRDIDRKLGGLHPSDLLILAGRPSMGKTALAMNVAFNAAISSHKTRASGEDQFDELRTGAIAVFSLEMAAEQLAARLLSQAAEVSGDNMRRGDLNEDDFERLVIASRELNTVPLYIDDTPALPVSTLRTRCRRLKRQHGLAMIVVDYLQLLAPPTNFRGDGRVQEVSEITRSLKAIAKELGCPVLALSQLSRAVEQRDDKRPQLSDLRESGSIEQDADVVMFIYREQYYLERAEPAQKPEESTDRFGERYSQWQERLNQVYNTAEVIVAKQRHGPVGNVRLFFDGNYTKFGDLDHVAEEFDE</sequence>
<dbReference type="GO" id="GO:0006269">
    <property type="term" value="P:DNA replication, synthesis of primer"/>
    <property type="evidence" value="ECO:0007669"/>
    <property type="project" value="UniProtKB-UniRule"/>
</dbReference>
<dbReference type="PANTHER" id="PTHR30153">
    <property type="entry name" value="REPLICATIVE DNA HELICASE DNAB"/>
    <property type="match status" value="1"/>
</dbReference>
<dbReference type="InterPro" id="IPR007694">
    <property type="entry name" value="DNA_helicase_DnaB-like_C"/>
</dbReference>
<dbReference type="EC" id="5.6.2.3" evidence="13 14"/>
<protein>
    <recommendedName>
        <fullName evidence="13 14">Replicative DNA helicase</fullName>
        <ecNumber evidence="13 14">5.6.2.3</ecNumber>
    </recommendedName>
</protein>
<dbReference type="Proteomes" id="UP000193391">
    <property type="component" value="Unassembled WGS sequence"/>
</dbReference>
<dbReference type="GO" id="GO:0016887">
    <property type="term" value="F:ATP hydrolysis activity"/>
    <property type="evidence" value="ECO:0007669"/>
    <property type="project" value="RHEA"/>
</dbReference>
<dbReference type="Pfam" id="PF00772">
    <property type="entry name" value="DnaB"/>
    <property type="match status" value="1"/>
</dbReference>
<comment type="function">
    <text evidence="11 14">The main replicative DNA helicase, it participates in initiation and elongation during chromosome replication. Travels ahead of the DNA replisome, separating dsDNA into templates for DNA synthesis. A processive ATP-dependent 5'-3' DNA helicase it has DNA-dependent ATPase activity.</text>
</comment>
<evidence type="ECO:0000256" key="14">
    <source>
        <dbReference type="RuleBase" id="RU362085"/>
    </source>
</evidence>
<gene>
    <name evidence="16" type="ORF">TMES_14935</name>
</gene>
<dbReference type="STRING" id="1293891.TMES_14935"/>
<dbReference type="AlphaFoldDB" id="A0A1Y2KXX9"/>
<evidence type="ECO:0000256" key="9">
    <source>
        <dbReference type="ARBA" id="ARBA00023125"/>
    </source>
</evidence>
<evidence type="ECO:0000256" key="11">
    <source>
        <dbReference type="ARBA" id="ARBA00044932"/>
    </source>
</evidence>
<comment type="caution">
    <text evidence="16">The sequence shown here is derived from an EMBL/GenBank/DDBJ whole genome shotgun (WGS) entry which is preliminary data.</text>
</comment>
<evidence type="ECO:0000256" key="3">
    <source>
        <dbReference type="ARBA" id="ARBA00022515"/>
    </source>
</evidence>
<dbReference type="GO" id="GO:0003677">
    <property type="term" value="F:DNA binding"/>
    <property type="evidence" value="ECO:0007669"/>
    <property type="project" value="UniProtKB-UniRule"/>
</dbReference>
<evidence type="ECO:0000256" key="7">
    <source>
        <dbReference type="ARBA" id="ARBA00022806"/>
    </source>
</evidence>
<dbReference type="GO" id="GO:0005829">
    <property type="term" value="C:cytosol"/>
    <property type="evidence" value="ECO:0007669"/>
    <property type="project" value="TreeGrafter"/>
</dbReference>
<dbReference type="Gene3D" id="3.40.50.300">
    <property type="entry name" value="P-loop containing nucleotide triphosphate hydrolases"/>
    <property type="match status" value="1"/>
</dbReference>
<dbReference type="CDD" id="cd00984">
    <property type="entry name" value="DnaB_C"/>
    <property type="match status" value="1"/>
</dbReference>
<dbReference type="NCBIfam" id="TIGR00665">
    <property type="entry name" value="DnaB"/>
    <property type="match status" value="1"/>
</dbReference>
<keyword evidence="9 14" id="KW-0238">DNA-binding</keyword>
<organism evidence="16 17">
    <name type="scientific">Thalassospira mesophila</name>
    <dbReference type="NCBI Taxonomy" id="1293891"/>
    <lineage>
        <taxon>Bacteria</taxon>
        <taxon>Pseudomonadati</taxon>
        <taxon>Pseudomonadota</taxon>
        <taxon>Alphaproteobacteria</taxon>
        <taxon>Rhodospirillales</taxon>
        <taxon>Thalassospiraceae</taxon>
        <taxon>Thalassospira</taxon>
    </lineage>
</organism>
<dbReference type="RefSeq" id="WP_085583983.1">
    <property type="nucleotide sequence ID" value="NZ_JFKA01000007.1"/>
</dbReference>
<evidence type="ECO:0000256" key="10">
    <source>
        <dbReference type="ARBA" id="ARBA00023235"/>
    </source>
</evidence>
<keyword evidence="6 14" id="KW-0378">Hydrolase</keyword>
<keyword evidence="10" id="KW-0413">Isomerase</keyword>
<dbReference type="NCBIfam" id="NF006606">
    <property type="entry name" value="PRK09165.1"/>
    <property type="match status" value="1"/>
</dbReference>
<dbReference type="SUPFAM" id="SSF52540">
    <property type="entry name" value="P-loop containing nucleoside triphosphate hydrolases"/>
    <property type="match status" value="1"/>
</dbReference>
<evidence type="ECO:0000313" key="17">
    <source>
        <dbReference type="Proteomes" id="UP000193391"/>
    </source>
</evidence>
<evidence type="ECO:0000259" key="15">
    <source>
        <dbReference type="PROSITE" id="PS51199"/>
    </source>
</evidence>
<evidence type="ECO:0000256" key="13">
    <source>
        <dbReference type="NCBIfam" id="TIGR00665"/>
    </source>
</evidence>
<evidence type="ECO:0000256" key="2">
    <source>
        <dbReference type="ARBA" id="ARBA00011643"/>
    </source>
</evidence>
<dbReference type="SUPFAM" id="SSF48024">
    <property type="entry name" value="N-terminal domain of DnaB helicase"/>
    <property type="match status" value="1"/>
</dbReference>
<dbReference type="InterPro" id="IPR007693">
    <property type="entry name" value="DNA_helicase_DnaB-like_N"/>
</dbReference>
<evidence type="ECO:0000256" key="6">
    <source>
        <dbReference type="ARBA" id="ARBA00022801"/>
    </source>
</evidence>
<name>A0A1Y2KXX9_9PROT</name>
<dbReference type="InterPro" id="IPR007692">
    <property type="entry name" value="DNA_helicase_DnaB"/>
</dbReference>
<dbReference type="Pfam" id="PF03796">
    <property type="entry name" value="DnaB_C"/>
    <property type="match status" value="1"/>
</dbReference>
<evidence type="ECO:0000256" key="12">
    <source>
        <dbReference type="ARBA" id="ARBA00048954"/>
    </source>
</evidence>
<keyword evidence="3 14" id="KW-0639">Primosome</keyword>
<dbReference type="InterPro" id="IPR036185">
    <property type="entry name" value="DNA_heli_DnaB-like_N_sf"/>
</dbReference>
<keyword evidence="7 14" id="KW-0347">Helicase</keyword>
<dbReference type="OrthoDB" id="9773982at2"/>
<keyword evidence="8 14" id="KW-0067">ATP-binding</keyword>
<dbReference type="PROSITE" id="PS51199">
    <property type="entry name" value="SF4_HELICASE"/>
    <property type="match status" value="1"/>
</dbReference>
<dbReference type="GO" id="GO:1990077">
    <property type="term" value="C:primosome complex"/>
    <property type="evidence" value="ECO:0007669"/>
    <property type="project" value="UniProtKB-UniRule"/>
</dbReference>
<keyword evidence="4 14" id="KW-0235">DNA replication</keyword>
<comment type="subunit">
    <text evidence="2">Homohexamer.</text>
</comment>